<name>A0A7K3S1A3_9ACTN</name>
<accession>A0A7K3S1A3</accession>
<dbReference type="AlphaFoldDB" id="A0A7K3S1A3"/>
<dbReference type="RefSeq" id="WP_164205140.1">
    <property type="nucleotide sequence ID" value="NZ_JAAGMP010001046.1"/>
</dbReference>
<dbReference type="InterPro" id="IPR002694">
    <property type="entry name" value="Znf_CHC2"/>
</dbReference>
<gene>
    <name evidence="3" type="ORF">G3I50_23365</name>
</gene>
<feature type="region of interest" description="Disordered" evidence="1">
    <location>
        <begin position="95"/>
        <end position="133"/>
    </location>
</feature>
<evidence type="ECO:0000313" key="3">
    <source>
        <dbReference type="EMBL" id="NEC21159.1"/>
    </source>
</evidence>
<sequence>MSRPPTAVSRPPIAGVLKYYYSIDVKQRAGWSKIPCPLHVDSNPSASANTERNRWNCFVCQVSEDSIDIVMREEQLGFREAQAWAHARFSGSGEDVLPAVQGESGRGVHHGPPSGRRSREVHPGVRRFGADWT</sequence>
<dbReference type="GO" id="GO:0003899">
    <property type="term" value="F:DNA-directed RNA polymerase activity"/>
    <property type="evidence" value="ECO:0007669"/>
    <property type="project" value="InterPro"/>
</dbReference>
<dbReference type="GO" id="GO:0003677">
    <property type="term" value="F:DNA binding"/>
    <property type="evidence" value="ECO:0007669"/>
    <property type="project" value="InterPro"/>
</dbReference>
<comment type="caution">
    <text evidence="3">The sequence shown here is derived from an EMBL/GenBank/DDBJ whole genome shotgun (WGS) entry which is preliminary data.</text>
</comment>
<protein>
    <recommendedName>
        <fullName evidence="2">Zinc finger CHC2-type domain-containing protein</fullName>
    </recommendedName>
</protein>
<evidence type="ECO:0000259" key="2">
    <source>
        <dbReference type="SMART" id="SM00400"/>
    </source>
</evidence>
<dbReference type="Pfam" id="PF01807">
    <property type="entry name" value="Zn_ribbon_DnaG"/>
    <property type="match status" value="1"/>
</dbReference>
<dbReference type="Gene3D" id="3.90.580.10">
    <property type="entry name" value="Zinc finger, CHC2-type domain"/>
    <property type="match status" value="1"/>
</dbReference>
<reference evidence="3 4" key="1">
    <citation type="submission" date="2020-01" db="EMBL/GenBank/DDBJ databases">
        <title>Insect and environment-associated Actinomycetes.</title>
        <authorList>
            <person name="Currrie C."/>
            <person name="Chevrette M."/>
            <person name="Carlson C."/>
            <person name="Stubbendieck R."/>
            <person name="Wendt-Pienkowski E."/>
        </authorList>
    </citation>
    <scope>NUCLEOTIDE SEQUENCE [LARGE SCALE GENOMIC DNA]</scope>
    <source>
        <strain evidence="3 4">SID7590</strain>
    </source>
</reference>
<dbReference type="InterPro" id="IPR036977">
    <property type="entry name" value="DNA_primase_Znf_CHC2"/>
</dbReference>
<dbReference type="EMBL" id="JAAGMP010001046">
    <property type="protein sequence ID" value="NEC21159.1"/>
    <property type="molecule type" value="Genomic_DNA"/>
</dbReference>
<evidence type="ECO:0000256" key="1">
    <source>
        <dbReference type="SAM" id="MobiDB-lite"/>
    </source>
</evidence>
<dbReference type="SUPFAM" id="SSF57783">
    <property type="entry name" value="Zinc beta-ribbon"/>
    <property type="match status" value="1"/>
</dbReference>
<dbReference type="Proteomes" id="UP000469670">
    <property type="component" value="Unassembled WGS sequence"/>
</dbReference>
<dbReference type="GO" id="GO:0008270">
    <property type="term" value="F:zinc ion binding"/>
    <property type="evidence" value="ECO:0007669"/>
    <property type="project" value="InterPro"/>
</dbReference>
<proteinExistence type="predicted"/>
<feature type="domain" description="Zinc finger CHC2-type" evidence="2">
    <location>
        <begin position="36"/>
        <end position="86"/>
    </location>
</feature>
<evidence type="ECO:0000313" key="4">
    <source>
        <dbReference type="Proteomes" id="UP000469670"/>
    </source>
</evidence>
<dbReference type="SMART" id="SM00400">
    <property type="entry name" value="ZnF_CHCC"/>
    <property type="match status" value="1"/>
</dbReference>
<dbReference type="GO" id="GO:0006260">
    <property type="term" value="P:DNA replication"/>
    <property type="evidence" value="ECO:0007669"/>
    <property type="project" value="InterPro"/>
</dbReference>
<organism evidence="3 4">
    <name type="scientific">Streptomyces parvus</name>
    <dbReference type="NCBI Taxonomy" id="66428"/>
    <lineage>
        <taxon>Bacteria</taxon>
        <taxon>Bacillati</taxon>
        <taxon>Actinomycetota</taxon>
        <taxon>Actinomycetes</taxon>
        <taxon>Kitasatosporales</taxon>
        <taxon>Streptomycetaceae</taxon>
        <taxon>Streptomyces</taxon>
    </lineage>
</organism>